<dbReference type="InterPro" id="IPR006626">
    <property type="entry name" value="PbH1"/>
</dbReference>
<dbReference type="STRING" id="5286.A0A0K3CEV5"/>
<dbReference type="Proteomes" id="UP000199069">
    <property type="component" value="Unassembled WGS sequence"/>
</dbReference>
<dbReference type="SMART" id="SM00710">
    <property type="entry name" value="PbH1"/>
    <property type="match status" value="4"/>
</dbReference>
<proteinExistence type="predicted"/>
<dbReference type="EMBL" id="LCTV02000005">
    <property type="protein sequence ID" value="PRQ75249.1"/>
    <property type="molecule type" value="Genomic_DNA"/>
</dbReference>
<dbReference type="InterPro" id="IPR012334">
    <property type="entry name" value="Pectin_lyas_fold"/>
</dbReference>
<dbReference type="Gene3D" id="2.160.20.10">
    <property type="entry name" value="Single-stranded right-handed beta-helix, Pectin lyase-like"/>
    <property type="match status" value="1"/>
</dbReference>
<dbReference type="EMBL" id="CWKI01000005">
    <property type="protein sequence ID" value="CTR07055.1"/>
    <property type="molecule type" value="Genomic_DNA"/>
</dbReference>
<evidence type="ECO:0000313" key="2">
    <source>
        <dbReference type="EMBL" id="PRQ75249.1"/>
    </source>
</evidence>
<dbReference type="SUPFAM" id="SSF51126">
    <property type="entry name" value="Pectin lyase-like"/>
    <property type="match status" value="1"/>
</dbReference>
<evidence type="ECO:0000313" key="1">
    <source>
        <dbReference type="EMBL" id="CTR07055.1"/>
    </source>
</evidence>
<keyword evidence="3" id="KW-1185">Reference proteome</keyword>
<reference evidence="1 3" key="1">
    <citation type="submission" date="2015-07" db="EMBL/GenBank/DDBJ databases">
        <authorList>
            <person name="Cajimat M.N.B."/>
            <person name="Milazzo M.L."/>
            <person name="Fulhorst C.F."/>
        </authorList>
    </citation>
    <scope>NUCLEOTIDE SEQUENCE [LARGE SCALE GENOMIC DNA]</scope>
    <source>
        <strain evidence="1">Single colony</strain>
    </source>
</reference>
<dbReference type="InterPro" id="IPR011050">
    <property type="entry name" value="Pectin_lyase_fold/virulence"/>
</dbReference>
<dbReference type="Proteomes" id="UP000239560">
    <property type="component" value="Unassembled WGS sequence"/>
</dbReference>
<dbReference type="OrthoDB" id="2587928at2759"/>
<dbReference type="OMA" id="CHIWEPR"/>
<accession>A0A0K3CEV5</accession>
<evidence type="ECO:0000313" key="3">
    <source>
        <dbReference type="Proteomes" id="UP000199069"/>
    </source>
</evidence>
<dbReference type="AlphaFoldDB" id="A0A0K3CEV5"/>
<gene>
    <name evidence="1" type="primary">FGENESH: predicted gene_5.461</name>
    <name evidence="2" type="ORF">AAT19DRAFT_14271</name>
    <name evidence="1" type="ORF">BN2166_0029160</name>
</gene>
<protein>
    <recommendedName>
        <fullName evidence="5">Right handed beta helix domain-containing protein</fullName>
    </recommendedName>
</protein>
<name>A0A0K3CEV5_RHOTO</name>
<evidence type="ECO:0008006" key="5">
    <source>
        <dbReference type="Google" id="ProtNLM"/>
    </source>
</evidence>
<reference evidence="2 4" key="2">
    <citation type="journal article" date="2018" name="Elife">
        <title>Functional genomics of lipid metabolism in the oleaginous yeast Rhodosporidium toruloides.</title>
        <authorList>
            <person name="Coradetti S.T."/>
            <person name="Pinel D."/>
            <person name="Geiselman G."/>
            <person name="Ito M."/>
            <person name="Mondo S."/>
            <person name="Reilly M.C."/>
            <person name="Cheng Y.F."/>
            <person name="Bauer S."/>
            <person name="Grigoriev I."/>
            <person name="Gladden J.M."/>
            <person name="Simmons B.A."/>
            <person name="Brem R."/>
            <person name="Arkin A.P."/>
            <person name="Skerker J.M."/>
        </authorList>
    </citation>
    <scope>NUCLEOTIDE SEQUENCE [LARGE SCALE GENOMIC DNA]</scope>
    <source>
        <strain evidence="2 4">NBRC 0880</strain>
    </source>
</reference>
<sequence length="770" mass="81007">MGCHARVNRIRREGQRWLPSRTSVAEQRCLGLFLLPRLDTVLRYPAFYGHADHAAEGTGTAGRADLPLSSALRTTFLSTSASGAVPLPIVPLLGLLLNARRVLRLFLLRTHDCWQSFFKHPLRLDPIALASPLSSTFSHPHFLSTMPSLASVVSVAVLALSPFAAALPRPSPVQEYKRAASTPAAQLPPPKYLEDKAIANMISQMAAAAQASAAVKARRALDDVVDVDFQKRDDMGGDTLVRRQATTTCLDSTANDTVISSLFYYGGAGTVVELCPGANIQLQNAIFFSAANQVLTTQGNPTDSTRATVTVAGQNQSCAIWSQCAGCDNISVQNIQVYGARDTMGYNSGIALLEMGGTNSGQTVQNCHIWEPRGWSALHGIEGDNLSCRGMKIVNNQVGPSGNPPNNGAQFKRDTVIPPGQWADGISLACAGSTVSGNVITDATDGNIVIFGAPGSSISGNTINIVNRQALGGINAVDWAPWSGSYEGTVVENNVINAEGAMLKTGIALGSMTWGSDNRTAARTSFGTFRNNVLKSSGTGYFGYAISVAGHNNATIYGNDASAAQFGGSVSGWCIPSVPPPSPRAFVYDHQTTPGTMLQDNFQDFQLVFDICNDPDAILGTGIGAQPATGMILSGAGAVVNSTLNATASANASSTAVSSALSSTASSTVLSTSSSATTTTTKQGRVIFKNRYPVAVAQTTTTTTTTSKPAKATKLTWFLAPNWHKRSIIQDGDVLLAERDGSAQIGASKATPRPNLVNPFAVLEQHARLR</sequence>
<organism evidence="1 3">
    <name type="scientific">Rhodotorula toruloides</name>
    <name type="common">Yeast</name>
    <name type="synonym">Rhodosporidium toruloides</name>
    <dbReference type="NCBI Taxonomy" id="5286"/>
    <lineage>
        <taxon>Eukaryota</taxon>
        <taxon>Fungi</taxon>
        <taxon>Dikarya</taxon>
        <taxon>Basidiomycota</taxon>
        <taxon>Pucciniomycotina</taxon>
        <taxon>Microbotryomycetes</taxon>
        <taxon>Sporidiobolales</taxon>
        <taxon>Sporidiobolaceae</taxon>
        <taxon>Rhodotorula</taxon>
    </lineage>
</organism>
<evidence type="ECO:0000313" key="4">
    <source>
        <dbReference type="Proteomes" id="UP000239560"/>
    </source>
</evidence>